<evidence type="ECO:0000313" key="2">
    <source>
        <dbReference type="Proteomes" id="UP001143747"/>
    </source>
</evidence>
<comment type="caution">
    <text evidence="1">The sequence shown here is derived from an EMBL/GenBank/DDBJ whole genome shotgun (WGS) entry which is preliminary data.</text>
</comment>
<name>A0A9Q4KR55_9EURY</name>
<dbReference type="EMBL" id="JAKELO010000002">
    <property type="protein sequence ID" value="MDE4907157.1"/>
    <property type="molecule type" value="Genomic_DNA"/>
</dbReference>
<sequence>MVFLIIPAVQADELFNISKIDSPDTVSMDYSKTPLGTTDALLGYIQYLSDLTEELVDFIASIFDMLGMEDDPQVNDLMTELNQSRDMIKP</sequence>
<dbReference type="RefSeq" id="WP_274923821.1">
    <property type="nucleotide sequence ID" value="NZ_JAKELO010000002.1"/>
</dbReference>
<keyword evidence="2" id="KW-1185">Reference proteome</keyword>
<accession>A0A9Q4KR55</accession>
<reference evidence="1" key="1">
    <citation type="submission" date="2022-01" db="EMBL/GenBank/DDBJ databases">
        <title>Draft genome of Methanogenium marinum DSM 15558.</title>
        <authorList>
            <person name="Chen S.-C."/>
            <person name="You Y.-T."/>
        </authorList>
    </citation>
    <scope>NUCLEOTIDE SEQUENCE</scope>
    <source>
        <strain evidence="1">DSM 15558</strain>
    </source>
</reference>
<organism evidence="1 2">
    <name type="scientific">Methanogenium marinum</name>
    <dbReference type="NCBI Taxonomy" id="348610"/>
    <lineage>
        <taxon>Archaea</taxon>
        <taxon>Methanobacteriati</taxon>
        <taxon>Methanobacteriota</taxon>
        <taxon>Stenosarchaea group</taxon>
        <taxon>Methanomicrobia</taxon>
        <taxon>Methanomicrobiales</taxon>
        <taxon>Methanomicrobiaceae</taxon>
        <taxon>Methanogenium</taxon>
    </lineage>
</organism>
<dbReference type="Proteomes" id="UP001143747">
    <property type="component" value="Unassembled WGS sequence"/>
</dbReference>
<proteinExistence type="predicted"/>
<evidence type="ECO:0000313" key="1">
    <source>
        <dbReference type="EMBL" id="MDE4907157.1"/>
    </source>
</evidence>
<gene>
    <name evidence="1" type="ORF">L0665_00750</name>
</gene>
<protein>
    <submittedName>
        <fullName evidence="1">Uncharacterized protein</fullName>
    </submittedName>
</protein>
<dbReference type="AlphaFoldDB" id="A0A9Q4KR55"/>